<feature type="region of interest" description="Disordered" evidence="4">
    <location>
        <begin position="167"/>
        <end position="212"/>
    </location>
</feature>
<evidence type="ECO:0000259" key="5">
    <source>
        <dbReference type="SMART" id="SM00738"/>
    </source>
</evidence>
<dbReference type="GO" id="GO:0031564">
    <property type="term" value="P:transcription antitermination"/>
    <property type="evidence" value="ECO:0007669"/>
    <property type="project" value="UniProtKB-KW"/>
</dbReference>
<dbReference type="Gene3D" id="3.30.70.940">
    <property type="entry name" value="NusG, N-terminal domain"/>
    <property type="match status" value="1"/>
</dbReference>
<dbReference type="InterPro" id="IPR008991">
    <property type="entry name" value="Translation_prot_SH3-like_sf"/>
</dbReference>
<dbReference type="SUPFAM" id="SSF82679">
    <property type="entry name" value="N-utilization substance G protein NusG, N-terminal domain"/>
    <property type="match status" value="1"/>
</dbReference>
<sequence length="212" mass="23132">MPANSQWFLAQLRPNGLCLAERNLLRQGFRIFNPRQRQTRRRGGRFVTENAPLFPGYLFVSFDPRQGQWRAINSTYGVARLVSFGGQPRPVPGRLVDGLAARTDADGQLGLAPGDRVRITAGAFAEFVATVDRLAPDQRVWLLLDIMGRETRVAVESTDLAPCERRGNCVGGRDAAGDPRAPQRGRIARDGGAVQSRAAPANGARPHLHAGE</sequence>
<comment type="caution">
    <text evidence="6">The sequence shown here is derived from an EMBL/GenBank/DDBJ whole genome shotgun (WGS) entry which is preliminary data.</text>
</comment>
<dbReference type="AlphaFoldDB" id="A0A4R2PTF7"/>
<keyword evidence="1" id="KW-0889">Transcription antitermination</keyword>
<evidence type="ECO:0000256" key="4">
    <source>
        <dbReference type="SAM" id="MobiDB-lite"/>
    </source>
</evidence>
<dbReference type="SMART" id="SM00738">
    <property type="entry name" value="NGN"/>
    <property type="match status" value="1"/>
</dbReference>
<dbReference type="InterPro" id="IPR043425">
    <property type="entry name" value="NusG-like"/>
</dbReference>
<evidence type="ECO:0000256" key="2">
    <source>
        <dbReference type="ARBA" id="ARBA00023015"/>
    </source>
</evidence>
<dbReference type="CDD" id="cd06091">
    <property type="entry name" value="KOW_NusG"/>
    <property type="match status" value="1"/>
</dbReference>
<dbReference type="EMBL" id="SLXP01000013">
    <property type="protein sequence ID" value="TCP39282.1"/>
    <property type="molecule type" value="Genomic_DNA"/>
</dbReference>
<dbReference type="GO" id="GO:0005829">
    <property type="term" value="C:cytosol"/>
    <property type="evidence" value="ECO:0007669"/>
    <property type="project" value="TreeGrafter"/>
</dbReference>
<dbReference type="PANTHER" id="PTHR30265:SF7">
    <property type="entry name" value="TRANSCRIPTION ANTITERMINATION PROTEIN RFAH"/>
    <property type="match status" value="1"/>
</dbReference>
<keyword evidence="7" id="KW-1185">Reference proteome</keyword>
<dbReference type="Proteomes" id="UP000294835">
    <property type="component" value="Unassembled WGS sequence"/>
</dbReference>
<dbReference type="SUPFAM" id="SSF50104">
    <property type="entry name" value="Translation proteins SH3-like domain"/>
    <property type="match status" value="1"/>
</dbReference>
<dbReference type="CDD" id="cd09892">
    <property type="entry name" value="NGN_SP_RfaH"/>
    <property type="match status" value="1"/>
</dbReference>
<reference evidence="6 7" key="1">
    <citation type="submission" date="2019-03" db="EMBL/GenBank/DDBJ databases">
        <title>Genomic Encyclopedia of Type Strains, Phase IV (KMG-IV): sequencing the most valuable type-strain genomes for metagenomic binning, comparative biology and taxonomic classification.</title>
        <authorList>
            <person name="Goeker M."/>
        </authorList>
    </citation>
    <scope>NUCLEOTIDE SEQUENCE [LARGE SCALE GENOMIC DNA]</scope>
    <source>
        <strain evidence="6 7">DSM 18063</strain>
    </source>
</reference>
<organism evidence="6 7">
    <name type="scientific">Rhodovulum marinum</name>
    <dbReference type="NCBI Taxonomy" id="320662"/>
    <lineage>
        <taxon>Bacteria</taxon>
        <taxon>Pseudomonadati</taxon>
        <taxon>Pseudomonadota</taxon>
        <taxon>Alphaproteobacteria</taxon>
        <taxon>Rhodobacterales</taxon>
        <taxon>Paracoccaceae</taxon>
        <taxon>Rhodovulum</taxon>
    </lineage>
</organism>
<name>A0A4R2PTF7_9RHOB</name>
<gene>
    <name evidence="6" type="ORF">EV662_11359</name>
</gene>
<dbReference type="InterPro" id="IPR036735">
    <property type="entry name" value="NGN_dom_sf"/>
</dbReference>
<proteinExistence type="predicted"/>
<dbReference type="Pfam" id="PF02357">
    <property type="entry name" value="NusG"/>
    <property type="match status" value="1"/>
</dbReference>
<evidence type="ECO:0000256" key="1">
    <source>
        <dbReference type="ARBA" id="ARBA00022814"/>
    </source>
</evidence>
<evidence type="ECO:0000313" key="7">
    <source>
        <dbReference type="Proteomes" id="UP000294835"/>
    </source>
</evidence>
<dbReference type="GO" id="GO:0006354">
    <property type="term" value="P:DNA-templated transcription elongation"/>
    <property type="evidence" value="ECO:0007669"/>
    <property type="project" value="InterPro"/>
</dbReference>
<feature type="domain" description="NusG-like N-terminal" evidence="5">
    <location>
        <begin position="4"/>
        <end position="103"/>
    </location>
</feature>
<dbReference type="OrthoDB" id="9787731at2"/>
<evidence type="ECO:0000256" key="3">
    <source>
        <dbReference type="ARBA" id="ARBA00023163"/>
    </source>
</evidence>
<dbReference type="InterPro" id="IPR006645">
    <property type="entry name" value="NGN-like_dom"/>
</dbReference>
<keyword evidence="2" id="KW-0805">Transcription regulation</keyword>
<keyword evidence="3" id="KW-0804">Transcription</keyword>
<accession>A0A4R2PTF7</accession>
<protein>
    <submittedName>
        <fullName evidence="6">Transcriptional antiterminator RfaH</fullName>
    </submittedName>
</protein>
<dbReference type="PANTHER" id="PTHR30265">
    <property type="entry name" value="RHO-INTERACTING TRANSCRIPTION TERMINATION FACTOR NUSG"/>
    <property type="match status" value="1"/>
</dbReference>
<evidence type="ECO:0000313" key="6">
    <source>
        <dbReference type="EMBL" id="TCP39282.1"/>
    </source>
</evidence>